<dbReference type="AlphaFoldDB" id="A0A0A3I2N3"/>
<protein>
    <recommendedName>
        <fullName evidence="3">Lipoprotein</fullName>
    </recommendedName>
</protein>
<reference evidence="1 2" key="1">
    <citation type="submission" date="2014-02" db="EMBL/GenBank/DDBJ databases">
        <title>Draft genome sequence of Lysinibacillus manganicus DSM 26584T.</title>
        <authorList>
            <person name="Zhang F."/>
            <person name="Wang G."/>
            <person name="Zhang L."/>
        </authorList>
    </citation>
    <scope>NUCLEOTIDE SEQUENCE [LARGE SCALE GENOMIC DNA]</scope>
    <source>
        <strain evidence="1 2">DSM 26584</strain>
    </source>
</reference>
<accession>A0A0A3I2N3</accession>
<keyword evidence="2" id="KW-1185">Reference proteome</keyword>
<evidence type="ECO:0008006" key="3">
    <source>
        <dbReference type="Google" id="ProtNLM"/>
    </source>
</evidence>
<comment type="caution">
    <text evidence="1">The sequence shown here is derived from an EMBL/GenBank/DDBJ whole genome shotgun (WGS) entry which is preliminary data.</text>
</comment>
<dbReference type="Proteomes" id="UP000030416">
    <property type="component" value="Unassembled WGS sequence"/>
</dbReference>
<organism evidence="1 2">
    <name type="scientific">Ureibacillus manganicus DSM 26584</name>
    <dbReference type="NCBI Taxonomy" id="1384049"/>
    <lineage>
        <taxon>Bacteria</taxon>
        <taxon>Bacillati</taxon>
        <taxon>Bacillota</taxon>
        <taxon>Bacilli</taxon>
        <taxon>Bacillales</taxon>
        <taxon>Caryophanaceae</taxon>
        <taxon>Ureibacillus</taxon>
    </lineage>
</organism>
<dbReference type="PROSITE" id="PS51257">
    <property type="entry name" value="PROKAR_LIPOPROTEIN"/>
    <property type="match status" value="1"/>
</dbReference>
<sequence>MKKRFILFTVISFALIGCSQVQKTQTVTTSSSLHNYDFEMITEALKNHPDFPKLTLNESSKIEEVVYQKNTYNVTYSWETEVISHGSTVVTDPKDEDIVVWTEDSSADYYITLIKDWETEDGRVKSYWKYKYIPHTNEIELIESEDNDYKINE</sequence>
<dbReference type="EMBL" id="JPVN01000008">
    <property type="protein sequence ID" value="KGR79086.1"/>
    <property type="molecule type" value="Genomic_DNA"/>
</dbReference>
<dbReference type="STRING" id="1384049.CD29_08775"/>
<evidence type="ECO:0000313" key="2">
    <source>
        <dbReference type="Proteomes" id="UP000030416"/>
    </source>
</evidence>
<dbReference type="RefSeq" id="WP_036185311.1">
    <property type="nucleotide sequence ID" value="NZ_AVDA01000008.1"/>
</dbReference>
<gene>
    <name evidence="1" type="ORF">CD29_08775</name>
</gene>
<proteinExistence type="predicted"/>
<dbReference type="OrthoDB" id="1954789at2"/>
<evidence type="ECO:0000313" key="1">
    <source>
        <dbReference type="EMBL" id="KGR79086.1"/>
    </source>
</evidence>
<name>A0A0A3I2N3_9BACL</name>